<comment type="caution">
    <text evidence="1">The sequence shown here is derived from an EMBL/GenBank/DDBJ whole genome shotgun (WGS) entry which is preliminary data.</text>
</comment>
<gene>
    <name evidence="1" type="ORF">RJ641_001119</name>
</gene>
<dbReference type="EMBL" id="JBAMMX010000001">
    <property type="protein sequence ID" value="KAK6947646.1"/>
    <property type="molecule type" value="Genomic_DNA"/>
</dbReference>
<keyword evidence="2" id="KW-1185">Reference proteome</keyword>
<dbReference type="InterPro" id="IPR011992">
    <property type="entry name" value="EF-hand-dom_pair"/>
</dbReference>
<dbReference type="Proteomes" id="UP001370490">
    <property type="component" value="Unassembled WGS sequence"/>
</dbReference>
<organism evidence="1 2">
    <name type="scientific">Dillenia turbinata</name>
    <dbReference type="NCBI Taxonomy" id="194707"/>
    <lineage>
        <taxon>Eukaryota</taxon>
        <taxon>Viridiplantae</taxon>
        <taxon>Streptophyta</taxon>
        <taxon>Embryophyta</taxon>
        <taxon>Tracheophyta</taxon>
        <taxon>Spermatophyta</taxon>
        <taxon>Magnoliopsida</taxon>
        <taxon>eudicotyledons</taxon>
        <taxon>Gunneridae</taxon>
        <taxon>Pentapetalae</taxon>
        <taxon>Dilleniales</taxon>
        <taxon>Dilleniaceae</taxon>
        <taxon>Dillenia</taxon>
    </lineage>
</organism>
<name>A0AAN8WF67_9MAGN</name>
<sequence>MPSKSLTRTPSTGFVSVSNLCHILTSIGEKLEPAELDEWIREVNAGSDDKIRQYGLTKQAFLKPLDLLSVLRFPLDATNYKDGICQEQVGPREPYTTLHY</sequence>
<dbReference type="SUPFAM" id="SSF47473">
    <property type="entry name" value="EF-hand"/>
    <property type="match status" value="1"/>
</dbReference>
<proteinExistence type="predicted"/>
<evidence type="ECO:0000313" key="2">
    <source>
        <dbReference type="Proteomes" id="UP001370490"/>
    </source>
</evidence>
<accession>A0AAN8WF67</accession>
<evidence type="ECO:0000313" key="1">
    <source>
        <dbReference type="EMBL" id="KAK6947646.1"/>
    </source>
</evidence>
<reference evidence="1 2" key="1">
    <citation type="submission" date="2023-12" db="EMBL/GenBank/DDBJ databases">
        <title>A high-quality genome assembly for Dillenia turbinata (Dilleniales).</title>
        <authorList>
            <person name="Chanderbali A."/>
        </authorList>
    </citation>
    <scope>NUCLEOTIDE SEQUENCE [LARGE SCALE GENOMIC DNA]</scope>
    <source>
        <strain evidence="1">LSX21</strain>
        <tissue evidence="1">Leaf</tissue>
    </source>
</reference>
<dbReference type="Gene3D" id="1.10.238.10">
    <property type="entry name" value="EF-hand"/>
    <property type="match status" value="1"/>
</dbReference>
<dbReference type="AlphaFoldDB" id="A0AAN8WF67"/>
<protein>
    <submittedName>
        <fullName evidence="1">Uncharacterized protein</fullName>
    </submittedName>
</protein>